<evidence type="ECO:0000256" key="5">
    <source>
        <dbReference type="PROSITE-ProRule" id="PRU00455"/>
    </source>
</evidence>
<sequence>MVRKKGTPIYFAVNQRDPMVVQAVKPFKPFGPFVTEVLQMSGREPMQPATVEVQNWRNHSNPAIAHETGIKVVIDKVDEMDKRLREVEDFVKEAKEKVASTRNGEPLLVEQDHVLEVPCANVEFGCPANVTCFAMRRHLMQCEYSSTLEGSCVCPFSSCSFIGTYRKLYAHASIGHSDDLQMIECGETRCISPHVPGIGKFSWNLTVCSAATLSFEQTIIARVNSASSELSPQPFVVPSFMGPATEVLILINRVETFG</sequence>
<organism evidence="7">
    <name type="scientific">Brassica oleracea</name>
    <name type="common">Wild cabbage</name>
    <dbReference type="NCBI Taxonomy" id="3712"/>
    <lineage>
        <taxon>Eukaryota</taxon>
        <taxon>Viridiplantae</taxon>
        <taxon>Streptophyta</taxon>
        <taxon>Embryophyta</taxon>
        <taxon>Tracheophyta</taxon>
        <taxon>Spermatophyta</taxon>
        <taxon>Magnoliopsida</taxon>
        <taxon>eudicotyledons</taxon>
        <taxon>Gunneridae</taxon>
        <taxon>Pentapetalae</taxon>
        <taxon>rosids</taxon>
        <taxon>malvids</taxon>
        <taxon>Brassicales</taxon>
        <taxon>Brassicaceae</taxon>
        <taxon>Brassiceae</taxon>
        <taxon>Brassica</taxon>
    </lineage>
</organism>
<evidence type="ECO:0000259" key="6">
    <source>
        <dbReference type="PROSITE" id="PS51081"/>
    </source>
</evidence>
<dbReference type="Gene3D" id="3.30.40.10">
    <property type="entry name" value="Zinc/RING finger domain, C3HC4 (zinc finger)"/>
    <property type="match status" value="1"/>
</dbReference>
<accession>A0A3P6D9W5</accession>
<evidence type="ECO:0000256" key="2">
    <source>
        <dbReference type="ARBA" id="ARBA00022771"/>
    </source>
</evidence>
<evidence type="ECO:0000313" key="7">
    <source>
        <dbReference type="EMBL" id="VDD24286.1"/>
    </source>
</evidence>
<dbReference type="GO" id="GO:0008270">
    <property type="term" value="F:zinc ion binding"/>
    <property type="evidence" value="ECO:0007669"/>
    <property type="project" value="UniProtKB-KW"/>
</dbReference>
<dbReference type="PANTHER" id="PTHR46632">
    <property type="entry name" value="E3 UBIQUITIN-PROTEIN LIGASE SINA-LIKE 4"/>
    <property type="match status" value="1"/>
</dbReference>
<reference evidence="7" key="1">
    <citation type="submission" date="2018-11" db="EMBL/GenBank/DDBJ databases">
        <authorList>
            <consortium name="Genoscope - CEA"/>
            <person name="William W."/>
        </authorList>
    </citation>
    <scope>NUCLEOTIDE SEQUENCE</scope>
</reference>
<dbReference type="AlphaFoldDB" id="A0A3P6D9W5"/>
<evidence type="ECO:0000256" key="1">
    <source>
        <dbReference type="ARBA" id="ARBA00022723"/>
    </source>
</evidence>
<gene>
    <name evidence="7" type="ORF">BOLC2T10066H</name>
</gene>
<dbReference type="PANTHER" id="PTHR46632:SF23">
    <property type="entry name" value="RING-TYPE E3 UBIQUITIN TRANSFERASE"/>
    <property type="match status" value="1"/>
</dbReference>
<name>A0A3P6D9W5_BRAOL</name>
<keyword evidence="1" id="KW-0479">Metal-binding</keyword>
<dbReference type="InterPro" id="IPR013010">
    <property type="entry name" value="Znf_SIAH"/>
</dbReference>
<dbReference type="PROSITE" id="PS51081">
    <property type="entry name" value="ZF_SIAH"/>
    <property type="match status" value="1"/>
</dbReference>
<proteinExistence type="predicted"/>
<dbReference type="InterPro" id="IPR044286">
    <property type="entry name" value="SINL_plant"/>
</dbReference>
<keyword evidence="3" id="KW-0862">Zinc</keyword>
<protein>
    <recommendedName>
        <fullName evidence="6">SIAH-type domain-containing protein</fullName>
    </recommendedName>
</protein>
<dbReference type="EMBL" id="LR031874">
    <property type="protein sequence ID" value="VDD24286.1"/>
    <property type="molecule type" value="Genomic_DNA"/>
</dbReference>
<comment type="function">
    <text evidence="4">E3 ubiquitin-protein ligase that mediates ubiquitination and subsequent proteasomal degradation of target proteins. E3 ubiquitin ligases accept ubiquitin from an E2 ubiquitin-conjugating enzyme in the form of a thioester and then directly transfers the ubiquitin to targeted substrates. It probably triggers the ubiquitin-mediated degradation of different substrates.</text>
</comment>
<dbReference type="GO" id="GO:0016567">
    <property type="term" value="P:protein ubiquitination"/>
    <property type="evidence" value="ECO:0007669"/>
    <property type="project" value="UniProtKB-UniPathway"/>
</dbReference>
<dbReference type="InterPro" id="IPR013083">
    <property type="entry name" value="Znf_RING/FYVE/PHD"/>
</dbReference>
<evidence type="ECO:0000256" key="3">
    <source>
        <dbReference type="ARBA" id="ARBA00022833"/>
    </source>
</evidence>
<feature type="domain" description="SIAH-type" evidence="6">
    <location>
        <begin position="114"/>
        <end position="177"/>
    </location>
</feature>
<dbReference type="SUPFAM" id="SSF49599">
    <property type="entry name" value="TRAF domain-like"/>
    <property type="match status" value="1"/>
</dbReference>
<keyword evidence="2 5" id="KW-0863">Zinc-finger</keyword>
<dbReference type="UniPathway" id="UPA00143"/>
<evidence type="ECO:0000256" key="4">
    <source>
        <dbReference type="ARBA" id="ARBA00024004"/>
    </source>
</evidence>